<dbReference type="GeneID" id="81444276"/>
<dbReference type="RefSeq" id="XP_056548995.1">
    <property type="nucleotide sequence ID" value="XM_056705097.1"/>
</dbReference>
<dbReference type="PROSITE" id="PS00028">
    <property type="entry name" value="ZINC_FINGER_C2H2_1"/>
    <property type="match status" value="1"/>
</dbReference>
<feature type="region of interest" description="Disordered" evidence="1">
    <location>
        <begin position="378"/>
        <end position="474"/>
    </location>
</feature>
<reference evidence="3" key="1">
    <citation type="submission" date="2022-11" db="EMBL/GenBank/DDBJ databases">
        <authorList>
            <person name="Petersen C."/>
        </authorList>
    </citation>
    <scope>NUCLEOTIDE SEQUENCE</scope>
    <source>
        <strain evidence="3">IBT 29864</strain>
    </source>
</reference>
<protein>
    <recommendedName>
        <fullName evidence="2">C2H2-type domain-containing protein</fullName>
    </recommendedName>
</protein>
<dbReference type="InterPro" id="IPR058925">
    <property type="entry name" value="zf-C2H2_AcuF"/>
</dbReference>
<dbReference type="AlphaFoldDB" id="A0A9W9URS6"/>
<organism evidence="3 4">
    <name type="scientific">Penicillium cataractarum</name>
    <dbReference type="NCBI Taxonomy" id="2100454"/>
    <lineage>
        <taxon>Eukaryota</taxon>
        <taxon>Fungi</taxon>
        <taxon>Dikarya</taxon>
        <taxon>Ascomycota</taxon>
        <taxon>Pezizomycotina</taxon>
        <taxon>Eurotiomycetes</taxon>
        <taxon>Eurotiomycetidae</taxon>
        <taxon>Eurotiales</taxon>
        <taxon>Aspergillaceae</taxon>
        <taxon>Penicillium</taxon>
    </lineage>
</organism>
<dbReference type="Pfam" id="PF26082">
    <property type="entry name" value="zf-C2H2_AcuF"/>
    <property type="match status" value="1"/>
</dbReference>
<dbReference type="Pfam" id="PF22893">
    <property type="entry name" value="ULD_2"/>
    <property type="match status" value="1"/>
</dbReference>
<evidence type="ECO:0000256" key="1">
    <source>
        <dbReference type="SAM" id="MobiDB-lite"/>
    </source>
</evidence>
<name>A0A9W9URS6_9EURO</name>
<dbReference type="PANTHER" id="PTHR35391">
    <property type="entry name" value="C2H2-TYPE DOMAIN-CONTAINING PROTEIN-RELATED"/>
    <property type="match status" value="1"/>
</dbReference>
<accession>A0A9W9URS6</accession>
<keyword evidence="4" id="KW-1185">Reference proteome</keyword>
<comment type="caution">
    <text evidence="3">The sequence shown here is derived from an EMBL/GenBank/DDBJ whole genome shotgun (WGS) entry which is preliminary data.</text>
</comment>
<reference evidence="3" key="2">
    <citation type="journal article" date="2023" name="IMA Fungus">
        <title>Comparative genomic study of the Penicillium genus elucidates a diverse pangenome and 15 lateral gene transfer events.</title>
        <authorList>
            <person name="Petersen C."/>
            <person name="Sorensen T."/>
            <person name="Nielsen M.R."/>
            <person name="Sondergaard T.E."/>
            <person name="Sorensen J.L."/>
            <person name="Fitzpatrick D.A."/>
            <person name="Frisvad J.C."/>
            <person name="Nielsen K.L."/>
        </authorList>
    </citation>
    <scope>NUCLEOTIDE SEQUENCE</scope>
    <source>
        <strain evidence="3">IBT 29864</strain>
    </source>
</reference>
<gene>
    <name evidence="3" type="ORF">N7496_012184</name>
</gene>
<dbReference type="PANTHER" id="PTHR35391:SF7">
    <property type="entry name" value="C2H2-TYPE DOMAIN-CONTAINING PROTEIN"/>
    <property type="match status" value="1"/>
</dbReference>
<feature type="region of interest" description="Disordered" evidence="1">
    <location>
        <begin position="89"/>
        <end position="110"/>
    </location>
</feature>
<sequence length="675" mass="76580">MSTISSVAISCLTKLKAIASSDDLQIYSAEIPHALWQDELGRLRVWAANIGAHQTGQASLDHRLRDASHIKEQTLRVLRRLQRLLQDLRDGLHPGSGSEDMSDSGDEHGGTSEVQMIYQEVHDTIGNLFQLSMIIRKPAQHDRLRGTKRSDAAGFEPFDMQHVLNKYPQAEPSVLERLGLAISQRRAILRYRERHHLKLGKGLERAIEDRSDAVSTKMSDTVATNFVEQPPTHVGFDSQSLVSQTSYAQTLLNGEEGMVLPPLPAESEDGTPFECPYCFVIISISGDNQWARHVFDDLMPYICVFPDCSTPYRLYESRREWFFHLQNQHSVPIDSGGQLNCPLCSSSVTTGKPFEKHVARHLEELALFALPRSQPQVNPNLSDEEFIGDNRARADSDSNHGSLYRVREYTNEQSPLTEETLRASDTQEEDGDLFDMGYEGDTNSYEDDEDKKDLSLDQSNDSGQPLPKTRRFLPRSETRKLFSLPNKRVLKVRKVWISVESPSRGFENEASQLPDLDNGWVVSLGRPESSTRKVKRTRPIEFTDPMGRHFEFPLEHCSTWEGLEEVIRTSLCHAPDMLAQFEAGKYDIINEAGSVVFPGRWKEIVEPGIRITMRIWPSRQYAIESRLEEGKPYQLSEDPLTINSFLERARYSRLADTRFGVSDWTAAIPDMEDEG</sequence>
<dbReference type="EMBL" id="JAPZBS010000010">
    <property type="protein sequence ID" value="KAJ5354972.1"/>
    <property type="molecule type" value="Genomic_DNA"/>
</dbReference>
<proteinExistence type="predicted"/>
<feature type="domain" description="C2H2-type" evidence="2">
    <location>
        <begin position="341"/>
        <end position="361"/>
    </location>
</feature>
<evidence type="ECO:0000313" key="3">
    <source>
        <dbReference type="EMBL" id="KAJ5354972.1"/>
    </source>
</evidence>
<evidence type="ECO:0000259" key="2">
    <source>
        <dbReference type="PROSITE" id="PS00028"/>
    </source>
</evidence>
<dbReference type="InterPro" id="IPR054464">
    <property type="entry name" value="ULD_fung"/>
</dbReference>
<dbReference type="InterPro" id="IPR013087">
    <property type="entry name" value="Znf_C2H2_type"/>
</dbReference>
<evidence type="ECO:0000313" key="4">
    <source>
        <dbReference type="Proteomes" id="UP001147782"/>
    </source>
</evidence>
<feature type="compositionally biased region" description="Basic and acidic residues" evidence="1">
    <location>
        <begin position="388"/>
        <end position="398"/>
    </location>
</feature>
<dbReference type="Proteomes" id="UP001147782">
    <property type="component" value="Unassembled WGS sequence"/>
</dbReference>
<dbReference type="OrthoDB" id="6133115at2759"/>